<organism evidence="8 9">
    <name type="scientific">Abyssobacteria bacterium (strain SURF_5)</name>
    <dbReference type="NCBI Taxonomy" id="2093360"/>
    <lineage>
        <taxon>Bacteria</taxon>
        <taxon>Pseudomonadati</taxon>
        <taxon>Candidatus Hydrogenedentota</taxon>
        <taxon>Candidatus Abyssobacteria</taxon>
    </lineage>
</organism>
<keyword evidence="3" id="KW-0249">Electron transport</keyword>
<accession>A0A3A4NYL3</accession>
<dbReference type="EMBL" id="QZKU01000075">
    <property type="protein sequence ID" value="RJP20661.1"/>
    <property type="molecule type" value="Genomic_DNA"/>
</dbReference>
<dbReference type="Proteomes" id="UP000265882">
    <property type="component" value="Unassembled WGS sequence"/>
</dbReference>
<dbReference type="GO" id="GO:0015035">
    <property type="term" value="F:protein-disulfide reductase activity"/>
    <property type="evidence" value="ECO:0007669"/>
    <property type="project" value="UniProtKB-UniRule"/>
</dbReference>
<dbReference type="InterPro" id="IPR017937">
    <property type="entry name" value="Thioredoxin_CS"/>
</dbReference>
<dbReference type="PROSITE" id="PS00194">
    <property type="entry name" value="THIOREDOXIN_1"/>
    <property type="match status" value="1"/>
</dbReference>
<evidence type="ECO:0000256" key="6">
    <source>
        <dbReference type="NCBIfam" id="TIGR01068"/>
    </source>
</evidence>
<evidence type="ECO:0000256" key="3">
    <source>
        <dbReference type="ARBA" id="ARBA00022982"/>
    </source>
</evidence>
<evidence type="ECO:0000256" key="2">
    <source>
        <dbReference type="ARBA" id="ARBA00022448"/>
    </source>
</evidence>
<name>A0A3A4NYL3_ABYX5</name>
<evidence type="ECO:0000256" key="1">
    <source>
        <dbReference type="ARBA" id="ARBA00008987"/>
    </source>
</evidence>
<feature type="domain" description="Thioredoxin" evidence="7">
    <location>
        <begin position="26"/>
        <end position="147"/>
    </location>
</feature>
<comment type="similarity">
    <text evidence="1">Belongs to the thioredoxin family.</text>
</comment>
<evidence type="ECO:0000259" key="7">
    <source>
        <dbReference type="PROSITE" id="PS51352"/>
    </source>
</evidence>
<evidence type="ECO:0000313" key="9">
    <source>
        <dbReference type="Proteomes" id="UP000265882"/>
    </source>
</evidence>
<dbReference type="Gene3D" id="2.30.30.380">
    <property type="entry name" value="Zn-finger domain of Sec23/24"/>
    <property type="match status" value="1"/>
</dbReference>
<protein>
    <recommendedName>
        <fullName evidence="6">Thioredoxin</fullName>
    </recommendedName>
</protein>
<dbReference type="PANTHER" id="PTHR45663:SF11">
    <property type="entry name" value="GEO12009P1"/>
    <property type="match status" value="1"/>
</dbReference>
<keyword evidence="2" id="KW-0813">Transport</keyword>
<dbReference type="Pfam" id="PF00085">
    <property type="entry name" value="Thioredoxin"/>
    <property type="match status" value="1"/>
</dbReference>
<evidence type="ECO:0000256" key="5">
    <source>
        <dbReference type="ARBA" id="ARBA00023284"/>
    </source>
</evidence>
<dbReference type="InterPro" id="IPR036249">
    <property type="entry name" value="Thioredoxin-like_sf"/>
</dbReference>
<evidence type="ECO:0000313" key="8">
    <source>
        <dbReference type="EMBL" id="RJP20661.1"/>
    </source>
</evidence>
<keyword evidence="4" id="KW-1015">Disulfide bond</keyword>
<dbReference type="PROSITE" id="PS51352">
    <property type="entry name" value="THIOREDOXIN_2"/>
    <property type="match status" value="1"/>
</dbReference>
<dbReference type="PRINTS" id="PR00421">
    <property type="entry name" value="THIOREDOXIN"/>
</dbReference>
<comment type="caution">
    <text evidence="8">The sequence shown here is derived from an EMBL/GenBank/DDBJ whole genome shotgun (WGS) entry which is preliminary data.</text>
</comment>
<dbReference type="Gene3D" id="3.40.30.10">
    <property type="entry name" value="Glutaredoxin"/>
    <property type="match status" value="1"/>
</dbReference>
<dbReference type="NCBIfam" id="TIGR01068">
    <property type="entry name" value="thioredoxin"/>
    <property type="match status" value="1"/>
</dbReference>
<dbReference type="CDD" id="cd02947">
    <property type="entry name" value="TRX_family"/>
    <property type="match status" value="1"/>
</dbReference>
<dbReference type="InterPro" id="IPR013766">
    <property type="entry name" value="Thioredoxin_domain"/>
</dbReference>
<proteinExistence type="inferred from homology"/>
<reference evidence="8 9" key="1">
    <citation type="journal article" date="2017" name="ISME J.">
        <title>Energy and carbon metabolisms in a deep terrestrial subsurface fluid microbial community.</title>
        <authorList>
            <person name="Momper L."/>
            <person name="Jungbluth S.P."/>
            <person name="Lee M.D."/>
            <person name="Amend J.P."/>
        </authorList>
    </citation>
    <scope>NUCLEOTIDE SEQUENCE [LARGE SCALE GENOMIC DNA]</scope>
    <source>
        <strain evidence="8">SURF_5</strain>
    </source>
</reference>
<gene>
    <name evidence="8" type="primary">trxA</name>
    <name evidence="8" type="ORF">C4520_10925</name>
</gene>
<dbReference type="AlphaFoldDB" id="A0A3A4NYL3"/>
<dbReference type="FunFam" id="3.40.30.10:FF:000001">
    <property type="entry name" value="Thioredoxin"/>
    <property type="match status" value="1"/>
</dbReference>
<sequence>MTQYIKCSSCGSINRASDRKGKKAVCGKCKTTLDFSGATSDQPIPVTDATFDHEVLIARIPVLVDFFATWCGACRSLEPSLDAMALRYKGKVKVAKIDVGQNPQYANRYQIKATPTLIVFQAGQLVEKVEGALPEQALERLLQKYAA</sequence>
<dbReference type="PANTHER" id="PTHR45663">
    <property type="entry name" value="GEO12009P1"/>
    <property type="match status" value="1"/>
</dbReference>
<keyword evidence="5" id="KW-0676">Redox-active center</keyword>
<dbReference type="GO" id="GO:0005737">
    <property type="term" value="C:cytoplasm"/>
    <property type="evidence" value="ECO:0007669"/>
    <property type="project" value="TreeGrafter"/>
</dbReference>
<dbReference type="InterPro" id="IPR005746">
    <property type="entry name" value="Thioredoxin"/>
</dbReference>
<dbReference type="SUPFAM" id="SSF52833">
    <property type="entry name" value="Thioredoxin-like"/>
    <property type="match status" value="1"/>
</dbReference>
<evidence type="ECO:0000256" key="4">
    <source>
        <dbReference type="ARBA" id="ARBA00023157"/>
    </source>
</evidence>